<protein>
    <submittedName>
        <fullName evidence="2">NAD-dependent epimerase/dehydratase family protein</fullName>
    </submittedName>
</protein>
<dbReference type="OrthoDB" id="9798632at2"/>
<dbReference type="PANTHER" id="PTHR14097:SF7">
    <property type="entry name" value="OXIDOREDUCTASE HTATIP2"/>
    <property type="match status" value="1"/>
</dbReference>
<feature type="domain" description="NAD(P)-binding" evidence="1">
    <location>
        <begin position="9"/>
        <end position="124"/>
    </location>
</feature>
<gene>
    <name evidence="2" type="ORF">ES711_07070</name>
</gene>
<dbReference type="InterPro" id="IPR036291">
    <property type="entry name" value="NAD(P)-bd_dom_sf"/>
</dbReference>
<accession>A0A5C7AK11</accession>
<dbReference type="EMBL" id="VORX01000003">
    <property type="protein sequence ID" value="TXE08264.1"/>
    <property type="molecule type" value="Genomic_DNA"/>
</dbReference>
<dbReference type="PANTHER" id="PTHR14097">
    <property type="entry name" value="OXIDOREDUCTASE HTATIP2"/>
    <property type="match status" value="1"/>
</dbReference>
<organism evidence="2 3">
    <name type="scientific">Gelidibacter salicanalis</name>
    <dbReference type="NCBI Taxonomy" id="291193"/>
    <lineage>
        <taxon>Bacteria</taxon>
        <taxon>Pseudomonadati</taxon>
        <taxon>Bacteroidota</taxon>
        <taxon>Flavobacteriia</taxon>
        <taxon>Flavobacteriales</taxon>
        <taxon>Flavobacteriaceae</taxon>
        <taxon>Gelidibacter</taxon>
    </lineage>
</organism>
<evidence type="ECO:0000259" key="1">
    <source>
        <dbReference type="Pfam" id="PF13460"/>
    </source>
</evidence>
<proteinExistence type="predicted"/>
<reference evidence="2 3" key="1">
    <citation type="submission" date="2019-08" db="EMBL/GenBank/DDBJ databases">
        <title>Genome sequence of Gelidibacter salicanalis IC162T.</title>
        <authorList>
            <person name="Bowman J.P."/>
        </authorList>
    </citation>
    <scope>NUCLEOTIDE SEQUENCE [LARGE SCALE GENOMIC DNA]</scope>
    <source>
        <strain evidence="2 3">IC162</strain>
    </source>
</reference>
<dbReference type="RefSeq" id="WP_146891978.1">
    <property type="nucleotide sequence ID" value="NZ_VORX01000003.1"/>
</dbReference>
<sequence>MAKTAIVLGATGLTGNMLLKMLLDDERYDHVTVFGRNSVELKHPKLEEYIIDLFQLDHYANKFKADEVYCCIGTTKAKTSNKDTYVKIDYGIPVAAAKLCKENGIPTFVVISALGAKKNSKVFYNRTKGLMEAAVLDLQIPQTYILQPSLITGEREEIRLGEHIFKILMNFIKPIFRFGDLKRYQPIAPETIAKTMVWVANNDYESVRIKSKKIQELGEQIN</sequence>
<name>A0A5C7AK11_9FLAO</name>
<comment type="caution">
    <text evidence="2">The sequence shown here is derived from an EMBL/GenBank/DDBJ whole genome shotgun (WGS) entry which is preliminary data.</text>
</comment>
<keyword evidence="3" id="KW-1185">Reference proteome</keyword>
<dbReference type="InterPro" id="IPR016040">
    <property type="entry name" value="NAD(P)-bd_dom"/>
</dbReference>
<evidence type="ECO:0000313" key="2">
    <source>
        <dbReference type="EMBL" id="TXE08264.1"/>
    </source>
</evidence>
<dbReference type="Pfam" id="PF13460">
    <property type="entry name" value="NAD_binding_10"/>
    <property type="match status" value="1"/>
</dbReference>
<evidence type="ECO:0000313" key="3">
    <source>
        <dbReference type="Proteomes" id="UP000321734"/>
    </source>
</evidence>
<dbReference type="AlphaFoldDB" id="A0A5C7AK11"/>
<dbReference type="Gene3D" id="3.40.50.720">
    <property type="entry name" value="NAD(P)-binding Rossmann-like Domain"/>
    <property type="match status" value="1"/>
</dbReference>
<dbReference type="Proteomes" id="UP000321734">
    <property type="component" value="Unassembled WGS sequence"/>
</dbReference>
<dbReference type="SUPFAM" id="SSF51735">
    <property type="entry name" value="NAD(P)-binding Rossmann-fold domains"/>
    <property type="match status" value="1"/>
</dbReference>